<name>A0A8S9M8Y3_BRACR</name>
<evidence type="ECO:0000313" key="3">
    <source>
        <dbReference type="Proteomes" id="UP000712281"/>
    </source>
</evidence>
<protein>
    <submittedName>
        <fullName evidence="2">Uncharacterized protein</fullName>
    </submittedName>
</protein>
<accession>A0A8S9M8Y3</accession>
<organism evidence="2 3">
    <name type="scientific">Brassica cretica</name>
    <name type="common">Mustard</name>
    <dbReference type="NCBI Taxonomy" id="69181"/>
    <lineage>
        <taxon>Eukaryota</taxon>
        <taxon>Viridiplantae</taxon>
        <taxon>Streptophyta</taxon>
        <taxon>Embryophyta</taxon>
        <taxon>Tracheophyta</taxon>
        <taxon>Spermatophyta</taxon>
        <taxon>Magnoliopsida</taxon>
        <taxon>eudicotyledons</taxon>
        <taxon>Gunneridae</taxon>
        <taxon>Pentapetalae</taxon>
        <taxon>rosids</taxon>
        <taxon>malvids</taxon>
        <taxon>Brassicales</taxon>
        <taxon>Brassicaceae</taxon>
        <taxon>Brassiceae</taxon>
        <taxon>Brassica</taxon>
    </lineage>
</organism>
<comment type="caution">
    <text evidence="2">The sequence shown here is derived from an EMBL/GenBank/DDBJ whole genome shotgun (WGS) entry which is preliminary data.</text>
</comment>
<dbReference type="EMBL" id="QGKW02000007">
    <property type="protein sequence ID" value="KAF2616494.1"/>
    <property type="molecule type" value="Genomic_DNA"/>
</dbReference>
<sequence>MRDTTKNTVPNGSNNKRKRETIIDDAENINSQSISNQIPTSVPLKRVFGSVLSDVTNLHPSVGRLTNQTGQLSSLNASAVSGTTMETLTSMENMSMIAIVRKVSQSPIQPYLQ</sequence>
<feature type="compositionally biased region" description="Polar residues" evidence="1">
    <location>
        <begin position="1"/>
        <end position="14"/>
    </location>
</feature>
<dbReference type="Proteomes" id="UP000712281">
    <property type="component" value="Unassembled WGS sequence"/>
</dbReference>
<proteinExistence type="predicted"/>
<gene>
    <name evidence="2" type="ORF">F2Q68_00039339</name>
</gene>
<feature type="region of interest" description="Disordered" evidence="1">
    <location>
        <begin position="1"/>
        <end position="22"/>
    </location>
</feature>
<reference evidence="2" key="1">
    <citation type="submission" date="2019-12" db="EMBL/GenBank/DDBJ databases">
        <title>Genome sequencing and annotation of Brassica cretica.</title>
        <authorList>
            <person name="Studholme D.J."/>
            <person name="Sarris P.F."/>
        </authorList>
    </citation>
    <scope>NUCLEOTIDE SEQUENCE</scope>
    <source>
        <strain evidence="2">PFS-001/15</strain>
        <tissue evidence="2">Leaf</tissue>
    </source>
</reference>
<evidence type="ECO:0000256" key="1">
    <source>
        <dbReference type="SAM" id="MobiDB-lite"/>
    </source>
</evidence>
<dbReference type="AlphaFoldDB" id="A0A8S9M8Y3"/>
<evidence type="ECO:0000313" key="2">
    <source>
        <dbReference type="EMBL" id="KAF2616494.1"/>
    </source>
</evidence>